<dbReference type="GO" id="GO:0005975">
    <property type="term" value="P:carbohydrate metabolic process"/>
    <property type="evidence" value="ECO:0007669"/>
    <property type="project" value="InterPro"/>
</dbReference>
<dbReference type="InterPro" id="IPR005501">
    <property type="entry name" value="LamB/YcsF/PxpA-like"/>
</dbReference>
<dbReference type="Pfam" id="PF03746">
    <property type="entry name" value="LamB_YcsF"/>
    <property type="match status" value="1"/>
</dbReference>
<organism evidence="1 2">
    <name type="scientific">Pseudothioclava arenosa</name>
    <dbReference type="NCBI Taxonomy" id="1795308"/>
    <lineage>
        <taxon>Bacteria</taxon>
        <taxon>Pseudomonadati</taxon>
        <taxon>Pseudomonadota</taxon>
        <taxon>Alphaproteobacteria</taxon>
        <taxon>Rhodobacterales</taxon>
        <taxon>Paracoccaceae</taxon>
        <taxon>Pseudothioclava</taxon>
    </lineage>
</organism>
<dbReference type="RefSeq" id="WP_096434111.1">
    <property type="nucleotide sequence ID" value="NZ_NTJD01000009.1"/>
</dbReference>
<dbReference type="AlphaFoldDB" id="A0A2A4CNF7"/>
<evidence type="ECO:0000313" key="2">
    <source>
        <dbReference type="Proteomes" id="UP000243507"/>
    </source>
</evidence>
<gene>
    <name evidence="1" type="ORF">CLN94_11570</name>
</gene>
<reference evidence="1 2" key="1">
    <citation type="submission" date="2017-09" db="EMBL/GenBank/DDBJ databases">
        <title>A multilocus sequence analysis scheme for characterization of bacteria in the genus Thioclava.</title>
        <authorList>
            <person name="Liu Y."/>
            <person name="Shao Z."/>
        </authorList>
    </citation>
    <scope>NUCLEOTIDE SEQUENCE [LARGE SCALE GENOMIC DNA]</scope>
    <source>
        <strain evidence="1 2">CAU 1312</strain>
    </source>
</reference>
<comment type="caution">
    <text evidence="1">The sequence shown here is derived from an EMBL/GenBank/DDBJ whole genome shotgun (WGS) entry which is preliminary data.</text>
</comment>
<dbReference type="InterPro" id="IPR011330">
    <property type="entry name" value="Glyco_hydro/deAcase_b/a-brl"/>
</dbReference>
<dbReference type="NCBIfam" id="NF003814">
    <property type="entry name" value="PRK05406.1-3"/>
    <property type="match status" value="1"/>
</dbReference>
<dbReference type="Gene3D" id="3.20.20.370">
    <property type="entry name" value="Glycoside hydrolase/deacetylase"/>
    <property type="match status" value="1"/>
</dbReference>
<dbReference type="CDD" id="cd10787">
    <property type="entry name" value="LamB_YcsF_like"/>
    <property type="match status" value="1"/>
</dbReference>
<dbReference type="EMBL" id="NTJD01000009">
    <property type="protein sequence ID" value="PCD75792.1"/>
    <property type="molecule type" value="Genomic_DNA"/>
</dbReference>
<sequence length="247" mass="25770">MARRVDLNADLGEGCGQDAPLAQIITSANVACGLHAGSPAEMARTMRLAQAAGLAIGAHPGFDDRANFGRTRMALGADDLRDLIRYQIGAAKAVAEGLGLGLAHLKLHGALANMAAEDADLAKTCFEAALAVDPNLRLMVIAATQQETAARALGAPWIGEIFADRAYEDDGRLVDRAKPGAVLHDAEAAARRILQMLDEGAIIAASGARLPARIDTICLHGDTPEAVEMARAIRTRLEAAGVTLARP</sequence>
<accession>A0A2A4CNF7</accession>
<evidence type="ECO:0000313" key="1">
    <source>
        <dbReference type="EMBL" id="PCD75792.1"/>
    </source>
</evidence>
<dbReference type="PANTHER" id="PTHR30292">
    <property type="entry name" value="UNCHARACTERIZED PROTEIN YBGL-RELATED"/>
    <property type="match status" value="1"/>
</dbReference>
<dbReference type="OrthoDB" id="9773478at2"/>
<dbReference type="SUPFAM" id="SSF88713">
    <property type="entry name" value="Glycoside hydrolase/deacetylase"/>
    <property type="match status" value="1"/>
</dbReference>
<dbReference type="Proteomes" id="UP000243507">
    <property type="component" value="Unassembled WGS sequence"/>
</dbReference>
<dbReference type="PANTHER" id="PTHR30292:SF0">
    <property type="entry name" value="5-OXOPROLINASE SUBUNIT A"/>
    <property type="match status" value="1"/>
</dbReference>
<keyword evidence="2" id="KW-1185">Reference proteome</keyword>
<protein>
    <submittedName>
        <fullName evidence="1">Uncharacterized protein</fullName>
    </submittedName>
</protein>
<name>A0A2A4CNF7_9RHOB</name>
<proteinExistence type="predicted"/>